<evidence type="ECO:0008006" key="3">
    <source>
        <dbReference type="Google" id="ProtNLM"/>
    </source>
</evidence>
<dbReference type="EMBL" id="FORU01000004">
    <property type="protein sequence ID" value="SFJ20203.1"/>
    <property type="molecule type" value="Genomic_DNA"/>
</dbReference>
<sequence length="295" mass="34587">MSKSKNNLGKYVSFNTDWGFKYYFGREEYKLNLINFLNSLFEGEKVIKDLHYESVEQDGDLEQDRKAVFDLYCTGEDGEHFIIEMQQISQDFFKDRTVFYISRLINRLAKRGVEGNTYELPEVYFIGVLEFELDKLHPDKYYYDVALLEKETKEIFYDKLGFKFLVIPNFRKGEAEVTSYMDQWMYTLKNLSKFDKIPSCLDIRVFGLIFDIGKVANLNKEDMISYEASLKRKRDAESIRLTQERIGFQEGMEKGIEKGIELEKRALAVKLKAMGMTLENISEVTGLSVDEIEKL</sequence>
<name>A0A1I3PFF4_9FLAO</name>
<dbReference type="PANTHER" id="PTHR41317:SF1">
    <property type="entry name" value="PD-(D_E)XK NUCLEASE FAMILY TRANSPOSASE"/>
    <property type="match status" value="1"/>
</dbReference>
<evidence type="ECO:0000313" key="2">
    <source>
        <dbReference type="Proteomes" id="UP000243887"/>
    </source>
</evidence>
<dbReference type="RefSeq" id="WP_090678396.1">
    <property type="nucleotide sequence ID" value="NZ_FORU01000004.1"/>
</dbReference>
<protein>
    <recommendedName>
        <fullName evidence="3">Transposase (putative) YhgA-like domain-containing protein</fullName>
    </recommendedName>
</protein>
<dbReference type="STRING" id="1150112.SAMN04487893_104104"/>
<dbReference type="Pfam" id="PF12784">
    <property type="entry name" value="PDDEXK_2"/>
    <property type="match status" value="1"/>
</dbReference>
<reference evidence="2" key="1">
    <citation type="submission" date="2016-10" db="EMBL/GenBank/DDBJ databases">
        <authorList>
            <person name="Varghese N."/>
            <person name="Submissions S."/>
        </authorList>
    </citation>
    <scope>NUCLEOTIDE SEQUENCE [LARGE SCALE GENOMIC DNA]</scope>
    <source>
        <strain evidence="2">DSM 26542</strain>
    </source>
</reference>
<proteinExistence type="predicted"/>
<dbReference type="InterPro" id="IPR010106">
    <property type="entry name" value="RpnA"/>
</dbReference>
<keyword evidence="2" id="KW-1185">Reference proteome</keyword>
<gene>
    <name evidence="1" type="ORF">SAMN04487893_104104</name>
</gene>
<dbReference type="PANTHER" id="PTHR41317">
    <property type="entry name" value="PD-(D_E)XK NUCLEASE FAMILY TRANSPOSASE"/>
    <property type="match status" value="1"/>
</dbReference>
<dbReference type="NCBIfam" id="TIGR01784">
    <property type="entry name" value="T_den_put_tspse"/>
    <property type="match status" value="1"/>
</dbReference>
<organism evidence="1 2">
    <name type="scientific">Myroides guanonis</name>
    <dbReference type="NCBI Taxonomy" id="1150112"/>
    <lineage>
        <taxon>Bacteria</taxon>
        <taxon>Pseudomonadati</taxon>
        <taxon>Bacteroidota</taxon>
        <taxon>Flavobacteriia</taxon>
        <taxon>Flavobacteriales</taxon>
        <taxon>Flavobacteriaceae</taxon>
        <taxon>Myroides</taxon>
    </lineage>
</organism>
<dbReference type="AlphaFoldDB" id="A0A1I3PFF4"/>
<dbReference type="OrthoDB" id="9803508at2"/>
<accession>A0A1I3PFF4</accession>
<dbReference type="Proteomes" id="UP000243887">
    <property type="component" value="Unassembled WGS sequence"/>
</dbReference>
<evidence type="ECO:0000313" key="1">
    <source>
        <dbReference type="EMBL" id="SFJ20203.1"/>
    </source>
</evidence>